<feature type="region of interest" description="Disordered" evidence="1">
    <location>
        <begin position="1"/>
        <end position="125"/>
    </location>
</feature>
<accession>A0A6G3T8Z4</accession>
<feature type="compositionally biased region" description="Basic and acidic residues" evidence="1">
    <location>
        <begin position="99"/>
        <end position="112"/>
    </location>
</feature>
<organism evidence="2 3">
    <name type="scientific">Streptomyces rubrogriseus</name>
    <dbReference type="NCBI Taxonomy" id="194673"/>
    <lineage>
        <taxon>Bacteria</taxon>
        <taxon>Bacillati</taxon>
        <taxon>Actinomycetota</taxon>
        <taxon>Actinomycetes</taxon>
        <taxon>Kitasatosporales</taxon>
        <taxon>Streptomycetaceae</taxon>
        <taxon>Streptomyces</taxon>
        <taxon>Streptomyces violaceoruber group</taxon>
    </lineage>
</organism>
<comment type="caution">
    <text evidence="2">The sequence shown here is derived from an EMBL/GenBank/DDBJ whole genome shotgun (WGS) entry which is preliminary data.</text>
</comment>
<gene>
    <name evidence="2" type="ORF">G3I66_07005</name>
</gene>
<evidence type="ECO:0000313" key="3">
    <source>
        <dbReference type="Proteomes" id="UP000475666"/>
    </source>
</evidence>
<feature type="compositionally biased region" description="Basic residues" evidence="1">
    <location>
        <begin position="113"/>
        <end position="125"/>
    </location>
</feature>
<dbReference type="AlphaFoldDB" id="A0A6G3T8Z4"/>
<sequence length="125" mass="13717">MAHDPTAHGRVAGSPTERLRRGKAASPWQERGTSANSPLAPAPRRRFPPRVPTRAAHTAPRVYADTQTADTVSGPPAAPGCWDGVMAGTATRPSPVPAREQREQRLPHELRQLHPRHVSTRRRHL</sequence>
<proteinExistence type="predicted"/>
<reference evidence="2 3" key="1">
    <citation type="submission" date="2020-01" db="EMBL/GenBank/DDBJ databases">
        <title>Insect and environment-associated Actinomycetes.</title>
        <authorList>
            <person name="Currrie C."/>
            <person name="Chevrette M."/>
            <person name="Carlson C."/>
            <person name="Stubbendieck R."/>
            <person name="Wendt-Pienkowski E."/>
        </authorList>
    </citation>
    <scope>NUCLEOTIDE SEQUENCE [LARGE SCALE GENOMIC DNA]</scope>
    <source>
        <strain evidence="2 3">SID7739</strain>
    </source>
</reference>
<name>A0A6G3T8Z4_9ACTN</name>
<dbReference type="Proteomes" id="UP000475666">
    <property type="component" value="Unassembled WGS sequence"/>
</dbReference>
<evidence type="ECO:0000313" key="2">
    <source>
        <dbReference type="EMBL" id="NEC32925.1"/>
    </source>
</evidence>
<evidence type="ECO:0000256" key="1">
    <source>
        <dbReference type="SAM" id="MobiDB-lite"/>
    </source>
</evidence>
<dbReference type="EMBL" id="JAAGMQ010000201">
    <property type="protein sequence ID" value="NEC32925.1"/>
    <property type="molecule type" value="Genomic_DNA"/>
</dbReference>
<protein>
    <submittedName>
        <fullName evidence="2">Uncharacterized protein</fullName>
    </submittedName>
</protein>